<evidence type="ECO:0000256" key="4">
    <source>
        <dbReference type="ARBA" id="ARBA00022921"/>
    </source>
</evidence>
<evidence type="ECO:0000256" key="5">
    <source>
        <dbReference type="ARBA" id="ARBA00023200"/>
    </source>
</evidence>
<gene>
    <name evidence="7" type="primary">UL16</name>
</gene>
<feature type="compositionally biased region" description="Low complexity" evidence="6">
    <location>
        <begin position="19"/>
        <end position="32"/>
    </location>
</feature>
<evidence type="ECO:0000256" key="6">
    <source>
        <dbReference type="SAM" id="MobiDB-lite"/>
    </source>
</evidence>
<dbReference type="InterPro" id="IPR004286">
    <property type="entry name" value="Herpes_UL16/UL94"/>
</dbReference>
<evidence type="ECO:0000313" key="7">
    <source>
        <dbReference type="EMBL" id="ARS01802.1"/>
    </source>
</evidence>
<keyword evidence="5" id="KW-1035">Host cytoplasm</keyword>
<protein>
    <submittedName>
        <fullName evidence="7">Tegument protein UL16</fullName>
    </submittedName>
</protein>
<name>A0A1X9WFB6_9ALPH</name>
<keyword evidence="3" id="KW-0946">Virion</keyword>
<proteinExistence type="inferred from homology"/>
<evidence type="ECO:0000256" key="1">
    <source>
        <dbReference type="ARBA" id="ARBA00022562"/>
    </source>
</evidence>
<evidence type="ECO:0000313" key="8">
    <source>
        <dbReference type="Proteomes" id="UP000679841"/>
    </source>
</evidence>
<dbReference type="EMBL" id="KY628970">
    <property type="protein sequence ID" value="ARS01802.1"/>
    <property type="molecule type" value="Genomic_DNA"/>
</dbReference>
<reference evidence="7 8" key="1">
    <citation type="journal article" date="2017" name="Virology">
        <title>Genome sequence variation among isolates of monkey B virus (Macacine alphaherpesvirus 1) from captive macaques.</title>
        <authorList>
            <person name="Eberle R."/>
            <person name="Maxwell L.K."/>
            <person name="Nicholson S."/>
            <person name="Black D."/>
            <person name="Jones-Engel L."/>
        </authorList>
    </citation>
    <scope>NUCLEOTIDE SEQUENCE [LARGE SCALE GENOMIC DNA]</scope>
    <source>
        <strain evidence="7">KQ</strain>
    </source>
</reference>
<dbReference type="KEGG" id="vg:80535149"/>
<organism evidence="7 8">
    <name type="scientific">Macacine alphaherpesvirus 3</name>
    <dbReference type="NCBI Taxonomy" id="2845555"/>
    <lineage>
        <taxon>Viruses</taxon>
        <taxon>Duplodnaviria</taxon>
        <taxon>Heunggongvirae</taxon>
        <taxon>Peploviricota</taxon>
        <taxon>Herviviricetes</taxon>
        <taxon>Herpesvirales</taxon>
        <taxon>Orthoherpesviridae</taxon>
        <taxon>Alphaherpesvirinae</taxon>
        <taxon>Simplexvirus</taxon>
        <taxon>Simplexvirus macacinealpha3</taxon>
    </lineage>
</organism>
<evidence type="ECO:0000256" key="2">
    <source>
        <dbReference type="ARBA" id="ARBA00022580"/>
    </source>
</evidence>
<keyword evidence="8" id="KW-1185">Reference proteome</keyword>
<keyword evidence="4" id="KW-0426">Late protein</keyword>
<dbReference type="Proteomes" id="UP000679841">
    <property type="component" value="Segment"/>
</dbReference>
<dbReference type="HAMAP" id="MF_04039">
    <property type="entry name" value="HSV_CEP2"/>
    <property type="match status" value="1"/>
</dbReference>
<keyword evidence="1" id="KW-1048">Host nucleus</keyword>
<sequence length="368" mass="39360">MAGRAPGRRLAPPCPPVGPEARGPGAAADPPAAPRVVELDTCADAVAAVVNSIFVWRLVRGDERIKIFRCVTALTGALCRVAVPPPDPRRALFCEVFLYLTRPRALRLAPGAFFAIFLFNRERRYCATTHVRSVNHPLAPSLRALTFTCLKAAAPPEESPDPDAERIDAAPLAFDLAGPFLVPAEVPRDPSACCALGPGAWWHFPSGQIYCWAMDDALGELCPPGSRARHLGWLLARLTNHPEGCGTCAPQPHADSVNALWDSAAVAEACPCVAPCMWAKMAQRVLAIDGDGSLRQLLFARPVDAVVLLGSTRGPRIAAHLHEVVGGQRGAERIRPAATGWRLCALSSYASRLFATSCPTIARVVARE</sequence>
<evidence type="ECO:0000256" key="3">
    <source>
        <dbReference type="ARBA" id="ARBA00022844"/>
    </source>
</evidence>
<dbReference type="Pfam" id="PF03044">
    <property type="entry name" value="Herpes_UL16"/>
    <property type="match status" value="1"/>
</dbReference>
<feature type="region of interest" description="Disordered" evidence="6">
    <location>
        <begin position="1"/>
        <end position="32"/>
    </location>
</feature>
<keyword evidence="2" id="KW-0920">Virion tegument</keyword>
<dbReference type="GO" id="GO:0044423">
    <property type="term" value="C:virion component"/>
    <property type="evidence" value="ECO:0007669"/>
    <property type="project" value="UniProtKB-KW"/>
</dbReference>
<accession>A0A1X9WFB6</accession>